<dbReference type="GO" id="GO:0052816">
    <property type="term" value="F:long-chain fatty acyl-CoA hydrolase activity"/>
    <property type="evidence" value="ECO:0007669"/>
    <property type="project" value="TreeGrafter"/>
</dbReference>
<dbReference type="STRING" id="755732.Fluta_1652"/>
<dbReference type="CDD" id="cd03442">
    <property type="entry name" value="BFIT_BACH"/>
    <property type="match status" value="1"/>
</dbReference>
<evidence type="ECO:0000256" key="3">
    <source>
        <dbReference type="PROSITE-ProRule" id="PRU01106"/>
    </source>
</evidence>
<dbReference type="PANTHER" id="PTHR11049">
    <property type="entry name" value="ACYL COENZYME A THIOESTER HYDROLASE"/>
    <property type="match status" value="1"/>
</dbReference>
<dbReference type="InterPro" id="IPR029069">
    <property type="entry name" value="HotDog_dom_sf"/>
</dbReference>
<dbReference type="AlphaFoldDB" id="F2IGM7"/>
<reference evidence="5 6" key="1">
    <citation type="journal article" date="2011" name="Stand. Genomic Sci.">
        <title>Complete genome sequence of the gliding freshwater bacterium Fluviicola taffensis type strain (RW262).</title>
        <authorList>
            <person name="Woyke T."/>
            <person name="Chertkov O."/>
            <person name="Lapidus A."/>
            <person name="Nolan M."/>
            <person name="Lucas S."/>
            <person name="Del Rio T.G."/>
            <person name="Tice H."/>
            <person name="Cheng J.F."/>
            <person name="Tapia R."/>
            <person name="Han C."/>
            <person name="Goodwin L."/>
            <person name="Pitluck S."/>
            <person name="Liolios K."/>
            <person name="Pagani I."/>
            <person name="Ivanova N."/>
            <person name="Huntemann M."/>
            <person name="Mavromatis K."/>
            <person name="Mikhailova N."/>
            <person name="Pati A."/>
            <person name="Chen A."/>
            <person name="Palaniappan K."/>
            <person name="Land M."/>
            <person name="Hauser L."/>
            <person name="Brambilla E.M."/>
            <person name="Rohde M."/>
            <person name="Mwirichia R."/>
            <person name="Sikorski J."/>
            <person name="Tindall B.J."/>
            <person name="Goker M."/>
            <person name="Bristow J."/>
            <person name="Eisen J.A."/>
            <person name="Markowitz V."/>
            <person name="Hugenholtz P."/>
            <person name="Klenk H.P."/>
            <person name="Kyrpides N.C."/>
        </authorList>
    </citation>
    <scope>NUCLEOTIDE SEQUENCE [LARGE SCALE GENOMIC DNA]</scope>
    <source>
        <strain evidence="6">DSM 16823 / RW262 / RW262</strain>
    </source>
</reference>
<proteinExistence type="inferred from homology"/>
<evidence type="ECO:0000256" key="2">
    <source>
        <dbReference type="ARBA" id="ARBA00022801"/>
    </source>
</evidence>
<dbReference type="EMBL" id="CP002542">
    <property type="protein sequence ID" value="AEA43644.1"/>
    <property type="molecule type" value="Genomic_DNA"/>
</dbReference>
<protein>
    <submittedName>
        <fullName evidence="5">Thioesterase superfamily protein</fullName>
    </submittedName>
</protein>
<dbReference type="SUPFAM" id="SSF54637">
    <property type="entry name" value="Thioesterase/thiol ester dehydrase-isomerase"/>
    <property type="match status" value="1"/>
</dbReference>
<dbReference type="InterPro" id="IPR006683">
    <property type="entry name" value="Thioestr_dom"/>
</dbReference>
<dbReference type="OrthoDB" id="9791628at2"/>
<organism evidence="5 6">
    <name type="scientific">Fluviicola taffensis (strain DSM 16823 / NCIMB 13979 / RW262)</name>
    <dbReference type="NCBI Taxonomy" id="755732"/>
    <lineage>
        <taxon>Bacteria</taxon>
        <taxon>Pseudomonadati</taxon>
        <taxon>Bacteroidota</taxon>
        <taxon>Flavobacteriia</taxon>
        <taxon>Flavobacteriales</taxon>
        <taxon>Crocinitomicaceae</taxon>
        <taxon>Fluviicola</taxon>
    </lineage>
</organism>
<keyword evidence="6" id="KW-1185">Reference proteome</keyword>
<dbReference type="KEGG" id="fte:Fluta_1652"/>
<dbReference type="eggNOG" id="COG1607">
    <property type="taxonomic scope" value="Bacteria"/>
</dbReference>
<dbReference type="PROSITE" id="PS51770">
    <property type="entry name" value="HOTDOG_ACOT"/>
    <property type="match status" value="1"/>
</dbReference>
<comment type="similarity">
    <text evidence="1">Belongs to the acyl coenzyme A hydrolase family.</text>
</comment>
<dbReference type="HOGENOM" id="CLU_050164_3_2_10"/>
<dbReference type="InterPro" id="IPR040170">
    <property type="entry name" value="Cytosol_ACT"/>
</dbReference>
<accession>F2IGM7</accession>
<sequence length="170" mass="18851">MKPRNASETLAITTKVVLPNDTNTLGNLFGGQLLAWMDEIASVSAHRHSRRVVVTASVNNVSFNSPINHASIVTLESKVSRAFNSSMEVFVDVFVEDHITGKRSKSNEAIYTFVAVDQNGGPIQVPELIPETEEEIERFEGALRRKQLALILAKKMSPKDATELRKLFTE</sequence>
<gene>
    <name evidence="5" type="ordered locus">Fluta_1652</name>
</gene>
<evidence type="ECO:0000256" key="1">
    <source>
        <dbReference type="ARBA" id="ARBA00010458"/>
    </source>
</evidence>
<reference evidence="6" key="2">
    <citation type="submission" date="2011-02" db="EMBL/GenBank/DDBJ databases">
        <title>The complete genome of Fluviicola taffensis DSM 16823.</title>
        <authorList>
            <consortium name="US DOE Joint Genome Institute (JGI-PGF)"/>
            <person name="Lucas S."/>
            <person name="Copeland A."/>
            <person name="Lapidus A."/>
            <person name="Bruce D."/>
            <person name="Goodwin L."/>
            <person name="Pitluck S."/>
            <person name="Kyrpides N."/>
            <person name="Mavromatis K."/>
            <person name="Ivanova N."/>
            <person name="Mikhailova N."/>
            <person name="Pagani I."/>
            <person name="Chertkov O."/>
            <person name="Detter J.C."/>
            <person name="Han C."/>
            <person name="Tapia R."/>
            <person name="Land M."/>
            <person name="Hauser L."/>
            <person name="Markowitz V."/>
            <person name="Cheng J.-F."/>
            <person name="Hugenholtz P."/>
            <person name="Woyke T."/>
            <person name="Wu D."/>
            <person name="Tindall B."/>
            <person name="Pomrenke H.G."/>
            <person name="Brambilla E."/>
            <person name="Klenk H.-P."/>
            <person name="Eisen J.A."/>
        </authorList>
    </citation>
    <scope>NUCLEOTIDE SEQUENCE [LARGE SCALE GENOMIC DNA]</scope>
    <source>
        <strain evidence="6">DSM 16823 / RW262 / RW262</strain>
    </source>
</reference>
<evidence type="ECO:0000313" key="6">
    <source>
        <dbReference type="Proteomes" id="UP000007463"/>
    </source>
</evidence>
<dbReference type="Pfam" id="PF03061">
    <property type="entry name" value="4HBT"/>
    <property type="match status" value="1"/>
</dbReference>
<name>F2IGM7_FLUTR</name>
<dbReference type="GO" id="GO:0006637">
    <property type="term" value="P:acyl-CoA metabolic process"/>
    <property type="evidence" value="ECO:0007669"/>
    <property type="project" value="TreeGrafter"/>
</dbReference>
<dbReference type="GO" id="GO:0005737">
    <property type="term" value="C:cytoplasm"/>
    <property type="evidence" value="ECO:0007669"/>
    <property type="project" value="TreeGrafter"/>
</dbReference>
<keyword evidence="2 3" id="KW-0378">Hydrolase</keyword>
<feature type="domain" description="HotDog ACOT-type" evidence="4">
    <location>
        <begin position="7"/>
        <end position="119"/>
    </location>
</feature>
<dbReference type="Gene3D" id="3.10.129.10">
    <property type="entry name" value="Hotdog Thioesterase"/>
    <property type="match status" value="1"/>
</dbReference>
<evidence type="ECO:0000259" key="4">
    <source>
        <dbReference type="PROSITE" id="PS51770"/>
    </source>
</evidence>
<evidence type="ECO:0000313" key="5">
    <source>
        <dbReference type="EMBL" id="AEA43644.1"/>
    </source>
</evidence>
<dbReference type="Proteomes" id="UP000007463">
    <property type="component" value="Chromosome"/>
</dbReference>
<dbReference type="RefSeq" id="WP_013686415.1">
    <property type="nucleotide sequence ID" value="NC_015321.1"/>
</dbReference>
<dbReference type="InterPro" id="IPR033120">
    <property type="entry name" value="HOTDOG_ACOT"/>
</dbReference>